<dbReference type="PANTHER" id="PTHR43739:SF5">
    <property type="entry name" value="EXO-ALPHA-SIALIDASE"/>
    <property type="match status" value="1"/>
</dbReference>
<dbReference type="EMBL" id="SLXM01000001">
    <property type="protein sequence ID" value="TCP28123.1"/>
    <property type="molecule type" value="Genomic_DNA"/>
</dbReference>
<feature type="domain" description="Secretion system C-terminal sorting" evidence="4">
    <location>
        <begin position="768"/>
        <end position="839"/>
    </location>
</feature>
<dbReference type="Pfam" id="PF15902">
    <property type="entry name" value="Sortilin-Vps10"/>
    <property type="match status" value="1"/>
</dbReference>
<dbReference type="GO" id="GO:0010411">
    <property type="term" value="P:xyloglucan metabolic process"/>
    <property type="evidence" value="ECO:0007669"/>
    <property type="project" value="TreeGrafter"/>
</dbReference>
<dbReference type="PANTHER" id="PTHR43739">
    <property type="entry name" value="XYLOGLUCANASE (EUROFUNG)"/>
    <property type="match status" value="1"/>
</dbReference>
<dbReference type="InterPro" id="IPR015943">
    <property type="entry name" value="WD40/YVTN_repeat-like_dom_sf"/>
</dbReference>
<comment type="caution">
    <text evidence="5">The sequence shown here is derived from an EMBL/GenBank/DDBJ whole genome shotgun (WGS) entry which is preliminary data.</text>
</comment>
<dbReference type="RefSeq" id="WP_132791854.1">
    <property type="nucleotide sequence ID" value="NZ_SLXM01000001.1"/>
</dbReference>
<keyword evidence="2" id="KW-0677">Repeat</keyword>
<sequence length="841" mass="94784">MKTLKPKRVVFRFTTILFFILLKVSAFPQDIPRNIKEILSNPYKKEGKKVFFKDIVAEADLFFKRKHSNRSKRELAEGEFRDGDFVKYQRWKHFWKYRLKDDGSLGDISYKESDNQFSRRASCDDSAFNVAWKETNYNGNFGYQIDMGRVSSIGFHPKDPNTFYVGAAFGGLWKTSDGGNSYQNINDNLPHAAVSDIIVNSENPNRIFISLSDIVWYGPPSIGVFQSLDGGQKFLPTSLSFSLSEGVRIYEMEVNPNNPAEFLVATSVGLFRTTDYFDTITKVIDADVRAVKYSLNSNNVYVGGFNGQYYLSTDSGQSFNFHQDFGNGQVRITVSSVPNSGYVAITNSNRLNISSNHGMSFTSKTLPESNCVVSFANNSDSNIVVGNFDCYASSDYGHTFYPTSDWLGHSGLPIVHVDQRNIYTNPLQSDYVYYCNDGGVFRYSLSDKRFANLSSDLFITQYYDIAVSQSDPNVLGAGSQDNGSMTRNSNGRWQSYAPTGDGMGQEIDPNNPNRRYFSYQYGGLRRWDSGIVTNIAPEGEDGKGDWETPFKLDPNNSDRIIIGYQNVYASDDNGDNWYIIGNSVSPHGDLNQIAIAKTNSNKIYATKNHFFYKKNESNNTWIEYTTPSHQSITDLEVHPTNSNIVYISYAGYSENKKVYKSIDGGLTWENISYNLPNLPVFSIEVYDTIPGLVFLGTCNGVYYLEPDGTEWKKMGCLPNTAVNDIEIQYLNGDKIFIGTHGRGIFEASLAPLNTSLSTDKEELSQFTIYPNPTQGVLNFDTAIDIDRVVVYDLHGRKLIYKLSKQENQEIKNIDISGFSSGIYLVELRKENLKAVRKIILE</sequence>
<dbReference type="NCBIfam" id="TIGR04183">
    <property type="entry name" value="Por_Secre_tail"/>
    <property type="match status" value="1"/>
</dbReference>
<keyword evidence="6" id="KW-1185">Reference proteome</keyword>
<dbReference type="OrthoDB" id="9757947at2"/>
<reference evidence="5 6" key="1">
    <citation type="submission" date="2019-03" db="EMBL/GenBank/DDBJ databases">
        <title>Genomic Encyclopedia of Type Strains, Phase IV (KMG-IV): sequencing the most valuable type-strain genomes for metagenomic binning, comparative biology and taxonomic classification.</title>
        <authorList>
            <person name="Goeker M."/>
        </authorList>
    </citation>
    <scope>NUCLEOTIDE SEQUENCE [LARGE SCALE GENOMIC DNA]</scope>
    <source>
        <strain evidence="5 6">DSM 14836</strain>
    </source>
</reference>
<evidence type="ECO:0000256" key="2">
    <source>
        <dbReference type="ARBA" id="ARBA00022737"/>
    </source>
</evidence>
<organism evidence="5 6">
    <name type="scientific">Tenacibaculum skagerrakense</name>
    <dbReference type="NCBI Taxonomy" id="186571"/>
    <lineage>
        <taxon>Bacteria</taxon>
        <taxon>Pseudomonadati</taxon>
        <taxon>Bacteroidota</taxon>
        <taxon>Flavobacteriia</taxon>
        <taxon>Flavobacteriales</taxon>
        <taxon>Flavobacteriaceae</taxon>
        <taxon>Tenacibaculum</taxon>
    </lineage>
</organism>
<dbReference type="Gene3D" id="2.130.10.10">
    <property type="entry name" value="YVTN repeat-like/Quinoprotein amine dehydrogenase"/>
    <property type="match status" value="3"/>
</dbReference>
<evidence type="ECO:0000259" key="4">
    <source>
        <dbReference type="Pfam" id="PF18962"/>
    </source>
</evidence>
<gene>
    <name evidence="5" type="ORF">EV195_101283</name>
</gene>
<evidence type="ECO:0000313" key="6">
    <source>
        <dbReference type="Proteomes" id="UP000294564"/>
    </source>
</evidence>
<evidence type="ECO:0000256" key="1">
    <source>
        <dbReference type="ARBA" id="ARBA00022729"/>
    </source>
</evidence>
<accession>A0A4R2P0G2</accession>
<evidence type="ECO:0000259" key="3">
    <source>
        <dbReference type="Pfam" id="PF15902"/>
    </source>
</evidence>
<dbReference type="AlphaFoldDB" id="A0A4R2P0G2"/>
<dbReference type="InterPro" id="IPR052025">
    <property type="entry name" value="Xyloglucanase_GH74"/>
</dbReference>
<evidence type="ECO:0000313" key="5">
    <source>
        <dbReference type="EMBL" id="TCP28123.1"/>
    </source>
</evidence>
<protein>
    <submittedName>
        <fullName evidence="5">Putative secreted protein (Por secretion system target)</fullName>
    </submittedName>
</protein>
<dbReference type="Pfam" id="PF18962">
    <property type="entry name" value="Por_Secre_tail"/>
    <property type="match status" value="1"/>
</dbReference>
<dbReference type="SUPFAM" id="SSF110296">
    <property type="entry name" value="Oligoxyloglucan reducing end-specific cellobiohydrolase"/>
    <property type="match status" value="3"/>
</dbReference>
<dbReference type="InterPro" id="IPR026444">
    <property type="entry name" value="Secre_tail"/>
</dbReference>
<proteinExistence type="predicted"/>
<dbReference type="Proteomes" id="UP000294564">
    <property type="component" value="Unassembled WGS sequence"/>
</dbReference>
<dbReference type="InterPro" id="IPR031778">
    <property type="entry name" value="Sortilin_N"/>
</dbReference>
<name>A0A4R2P0G2_9FLAO</name>
<keyword evidence="1" id="KW-0732">Signal</keyword>
<feature type="domain" description="Sortilin N-terminal" evidence="3">
    <location>
        <begin position="565"/>
        <end position="674"/>
    </location>
</feature>